<dbReference type="AlphaFoldDB" id="F9X7E7"/>
<evidence type="ECO:0000313" key="2">
    <source>
        <dbReference type="EMBL" id="EGP89085.1"/>
    </source>
</evidence>
<dbReference type="RefSeq" id="XP_003854109.1">
    <property type="nucleotide sequence ID" value="XM_003854061.1"/>
</dbReference>
<dbReference type="VEuPathDB" id="FungiDB:ZTRI_3.1068"/>
<accession>F9X7E7</accession>
<feature type="region of interest" description="Disordered" evidence="1">
    <location>
        <begin position="1"/>
        <end position="21"/>
    </location>
</feature>
<feature type="compositionally biased region" description="Polar residues" evidence="1">
    <location>
        <begin position="154"/>
        <end position="171"/>
    </location>
</feature>
<sequence length="236" mass="25572">MLKGTNRFESPAGISAGKGPPLDHGDELLDLTIQSNYTFASEEVDALHTADDLVADHDDSIRRDIRLGIIAIRIACQRGICLCRRAGEANERKNIHDTGFVDRHVLWAHIYWELHFRRADARESGLLRQRAEDCDRSESDGDDIGPSCGARVLDSSQKGKSGSGRVESSTWLAGGTIPPTDLLDDSGASAPVSTGTTCFVRFVGGHAARKMGSDEGRLSVFWNGRGKVGLEKLVGK</sequence>
<organism evidence="2 3">
    <name type="scientific">Zymoseptoria tritici (strain CBS 115943 / IPO323)</name>
    <name type="common">Speckled leaf blotch fungus</name>
    <name type="synonym">Septoria tritici</name>
    <dbReference type="NCBI Taxonomy" id="336722"/>
    <lineage>
        <taxon>Eukaryota</taxon>
        <taxon>Fungi</taxon>
        <taxon>Dikarya</taxon>
        <taxon>Ascomycota</taxon>
        <taxon>Pezizomycotina</taxon>
        <taxon>Dothideomycetes</taxon>
        <taxon>Dothideomycetidae</taxon>
        <taxon>Mycosphaerellales</taxon>
        <taxon>Mycosphaerellaceae</taxon>
        <taxon>Zymoseptoria</taxon>
    </lineage>
</organism>
<dbReference type="Proteomes" id="UP000008062">
    <property type="component" value="Chromosome 3"/>
</dbReference>
<feature type="region of interest" description="Disordered" evidence="1">
    <location>
        <begin position="131"/>
        <end position="173"/>
    </location>
</feature>
<dbReference type="KEGG" id="ztr:MYCGRDRAFT_92154"/>
<evidence type="ECO:0000256" key="1">
    <source>
        <dbReference type="SAM" id="MobiDB-lite"/>
    </source>
</evidence>
<reference evidence="2 3" key="1">
    <citation type="journal article" date="2011" name="PLoS Genet.">
        <title>Finished genome of the fungal wheat pathogen Mycosphaerella graminicola reveals dispensome structure, chromosome plasticity, and stealth pathogenesis.</title>
        <authorList>
            <person name="Goodwin S.B."/>
            <person name="Ben M'barek S."/>
            <person name="Dhillon B."/>
            <person name="Wittenberg A.H.J."/>
            <person name="Crane C.F."/>
            <person name="Hane J.K."/>
            <person name="Foster A.J."/>
            <person name="Van der Lee T.A.J."/>
            <person name="Grimwood J."/>
            <person name="Aerts A."/>
            <person name="Antoniw J."/>
            <person name="Bailey A."/>
            <person name="Bluhm B."/>
            <person name="Bowler J."/>
            <person name="Bristow J."/>
            <person name="van der Burgt A."/>
            <person name="Canto-Canche B."/>
            <person name="Churchill A.C.L."/>
            <person name="Conde-Ferraez L."/>
            <person name="Cools H.J."/>
            <person name="Coutinho P.M."/>
            <person name="Csukai M."/>
            <person name="Dehal P."/>
            <person name="De Wit P."/>
            <person name="Donzelli B."/>
            <person name="van de Geest H.C."/>
            <person name="van Ham R.C.H.J."/>
            <person name="Hammond-Kosack K.E."/>
            <person name="Henrissat B."/>
            <person name="Kilian A."/>
            <person name="Kobayashi A.K."/>
            <person name="Koopmann E."/>
            <person name="Kourmpetis Y."/>
            <person name="Kuzniar A."/>
            <person name="Lindquist E."/>
            <person name="Lombard V."/>
            <person name="Maliepaard C."/>
            <person name="Martins N."/>
            <person name="Mehrabi R."/>
            <person name="Nap J.P.H."/>
            <person name="Ponomarenko A."/>
            <person name="Rudd J.J."/>
            <person name="Salamov A."/>
            <person name="Schmutz J."/>
            <person name="Schouten H.J."/>
            <person name="Shapiro H."/>
            <person name="Stergiopoulos I."/>
            <person name="Torriani S.F.F."/>
            <person name="Tu H."/>
            <person name="de Vries R.P."/>
            <person name="Waalwijk C."/>
            <person name="Ware S.B."/>
            <person name="Wiebenga A."/>
            <person name="Zwiers L.-H."/>
            <person name="Oliver R.P."/>
            <person name="Grigoriev I.V."/>
            <person name="Kema G.H.J."/>
        </authorList>
    </citation>
    <scope>NUCLEOTIDE SEQUENCE [LARGE SCALE GENOMIC DNA]</scope>
    <source>
        <strain evidence="3">CBS 115943 / IPO323</strain>
    </source>
</reference>
<keyword evidence="3" id="KW-1185">Reference proteome</keyword>
<protein>
    <submittedName>
        <fullName evidence="2">Uncharacterized protein</fullName>
    </submittedName>
</protein>
<dbReference type="GeneID" id="13404448"/>
<gene>
    <name evidence="2" type="ORF">MYCGRDRAFT_92154</name>
</gene>
<dbReference type="EMBL" id="CM001198">
    <property type="protein sequence ID" value="EGP89085.1"/>
    <property type="molecule type" value="Genomic_DNA"/>
</dbReference>
<dbReference type="HOGENOM" id="CLU_1176227_0_0_1"/>
<name>F9X7E7_ZYMTI</name>
<evidence type="ECO:0000313" key="3">
    <source>
        <dbReference type="Proteomes" id="UP000008062"/>
    </source>
</evidence>
<dbReference type="InParanoid" id="F9X7E7"/>
<proteinExistence type="predicted"/>